<proteinExistence type="predicted"/>
<evidence type="ECO:0000313" key="2">
    <source>
        <dbReference type="Proteomes" id="UP000509771"/>
    </source>
</evidence>
<dbReference type="EMBL" id="CP026993">
    <property type="protein sequence ID" value="QLH02952.1"/>
    <property type="molecule type" value="Genomic_DNA"/>
</dbReference>
<keyword evidence="2" id="KW-1185">Reference proteome</keyword>
<dbReference type="KEGG" id="ncl:C5F47_05005"/>
<name>A0A7D5LZR5_9ARCH</name>
<sequence length="80" mass="9140">MRNLGIASAMVIIVIAVLSQTDIAETADNDQTCLTEQEIEDRLEFFNKECPVNFEDFRFESASECFEQKVTLFDPKICDL</sequence>
<gene>
    <name evidence="1" type="ORF">C5F47_05005</name>
</gene>
<accession>A0A7D5LZR5</accession>
<protein>
    <submittedName>
        <fullName evidence="1">Uncharacterized protein</fullName>
    </submittedName>
</protein>
<reference evidence="1 2" key="1">
    <citation type="submission" date="2018-02" db="EMBL/GenBank/DDBJ databases">
        <title>Complete genome of Nitrosopumilus cobalaminigenes HCA1.</title>
        <authorList>
            <person name="Qin W."/>
            <person name="Zheng Y."/>
            <person name="Stahl D.A."/>
        </authorList>
    </citation>
    <scope>NUCLEOTIDE SEQUENCE [LARGE SCALE GENOMIC DNA]</scope>
    <source>
        <strain evidence="1 2">HCA1</strain>
    </source>
</reference>
<dbReference type="Proteomes" id="UP000509771">
    <property type="component" value="Chromosome"/>
</dbReference>
<evidence type="ECO:0000313" key="1">
    <source>
        <dbReference type="EMBL" id="QLH02952.1"/>
    </source>
</evidence>
<dbReference type="AlphaFoldDB" id="A0A7D5LZR5"/>
<organism evidence="1 2">
    <name type="scientific">Nitrosopumilus cobalaminigenes</name>
    <dbReference type="NCBI Taxonomy" id="1470066"/>
    <lineage>
        <taxon>Archaea</taxon>
        <taxon>Nitrososphaerota</taxon>
        <taxon>Nitrososphaeria</taxon>
        <taxon>Nitrosopumilales</taxon>
        <taxon>Nitrosopumilaceae</taxon>
        <taxon>Nitrosopumilus</taxon>
    </lineage>
</organism>